<gene>
    <name evidence="8" type="ORF">CVV65_09735</name>
</gene>
<sequence length="357" mass="38390">MEIFRTMTSLDYEQVMFCQDASSGLKAVIAIHDTTLGPALGGCRMWTYASEAEAVVDALRLARGMTYKTAMAGLNFGGGKAVIVGDPRTEKTEALFRAFGRYVQSLGGRYITAEDVGTTTREMDWIRLETPYVTGVSVAAGGGGDPSPMTALGVFRSIQAALAEVYGSDDPAGRAVAVQGLGSVGYHLCKLLHQAGAELVVTDLREEAVQRAVREFGAEAVDLEGIYDVPADVFAPCALGGVINDGTIPRLKCRIVAGSANNQLAEDRHGAELEARGILYVPDYVANAGGVIHVADELEGYRPERVRARVEGIYDRVRDVFALAREKRIPAHQAADRLAEERIAVLRQVRSTFVVHS</sequence>
<dbReference type="SUPFAM" id="SSF51735">
    <property type="entry name" value="NAD(P)-binding Rossmann-fold domains"/>
    <property type="match status" value="1"/>
</dbReference>
<dbReference type="SUPFAM" id="SSF53223">
    <property type="entry name" value="Aminoacid dehydrogenase-like, N-terminal domain"/>
    <property type="match status" value="1"/>
</dbReference>
<dbReference type="InterPro" id="IPR016211">
    <property type="entry name" value="Glu/Phe/Leu/Val/Trp_DH_bac/arc"/>
</dbReference>
<evidence type="ECO:0000256" key="6">
    <source>
        <dbReference type="RuleBase" id="RU004417"/>
    </source>
</evidence>
<organism evidence="8 9">
    <name type="scientific">Kyrpidia spormannii</name>
    <dbReference type="NCBI Taxonomy" id="2055160"/>
    <lineage>
        <taxon>Bacteria</taxon>
        <taxon>Bacillati</taxon>
        <taxon>Bacillota</taxon>
        <taxon>Bacilli</taxon>
        <taxon>Bacillales</taxon>
        <taxon>Alicyclobacillaceae</taxon>
        <taxon>Kyrpidia</taxon>
    </lineage>
</organism>
<dbReference type="PROSITE" id="PS00074">
    <property type="entry name" value="GLFV_DEHYDROGENASE"/>
    <property type="match status" value="1"/>
</dbReference>
<dbReference type="Proteomes" id="UP000231932">
    <property type="component" value="Chromosome"/>
</dbReference>
<dbReference type="InterPro" id="IPR006097">
    <property type="entry name" value="Glu/Leu/Phe/Val/Trp_DH_dimer"/>
</dbReference>
<dbReference type="Gene3D" id="3.40.50.720">
    <property type="entry name" value="NAD(P)-binding Rossmann-like Domain"/>
    <property type="match status" value="1"/>
</dbReference>
<keyword evidence="3 5" id="KW-0520">NAD</keyword>
<dbReference type="FunFam" id="3.40.50.10860:FF:000010">
    <property type="entry name" value="Leucine dehydrogenase"/>
    <property type="match status" value="1"/>
</dbReference>
<evidence type="ECO:0000256" key="3">
    <source>
        <dbReference type="ARBA" id="ARBA00023027"/>
    </source>
</evidence>
<reference evidence="9" key="1">
    <citation type="submission" date="2017-11" db="EMBL/GenBank/DDBJ databases">
        <title>Complete Genome Sequence of Kyrpidia sp. Strain EA-1, a thermophilic, hydrogen-oxidizing Bacterium, isolated from the Azores.</title>
        <authorList>
            <person name="Reiner J.E."/>
            <person name="Lapp C.J."/>
            <person name="Bunk B."/>
            <person name="Gescher J."/>
        </authorList>
    </citation>
    <scope>NUCLEOTIDE SEQUENCE [LARGE SCALE GENOMIC DNA]</scope>
    <source>
        <strain evidence="9">EA-1</strain>
    </source>
</reference>
<dbReference type="InterPro" id="IPR036291">
    <property type="entry name" value="NAD(P)-bd_dom_sf"/>
</dbReference>
<feature type="domain" description="Glutamate/phenylalanine/leucine/valine/L-tryptophan dehydrogenase C-terminal" evidence="7">
    <location>
        <begin position="144"/>
        <end position="351"/>
    </location>
</feature>
<dbReference type="RefSeq" id="WP_100669374.1">
    <property type="nucleotide sequence ID" value="NZ_CP024955.1"/>
</dbReference>
<dbReference type="EMBL" id="CP024955">
    <property type="protein sequence ID" value="ATY86530.1"/>
    <property type="molecule type" value="Genomic_DNA"/>
</dbReference>
<dbReference type="PRINTS" id="PR00082">
    <property type="entry name" value="GLFDHDRGNASE"/>
</dbReference>
<dbReference type="Pfam" id="PF00208">
    <property type="entry name" value="ELFV_dehydrog"/>
    <property type="match status" value="2"/>
</dbReference>
<dbReference type="InterPro" id="IPR006096">
    <property type="entry name" value="Glu/Leu/Phe/Val/Trp_DH_C"/>
</dbReference>
<evidence type="ECO:0000256" key="1">
    <source>
        <dbReference type="ARBA" id="ARBA00006382"/>
    </source>
</evidence>
<dbReference type="KEGG" id="kyr:CVV65_09735"/>
<dbReference type="Gene3D" id="3.40.50.10860">
    <property type="entry name" value="Leucine Dehydrogenase, chain A, domain 1"/>
    <property type="match status" value="1"/>
</dbReference>
<dbReference type="CDD" id="cd01075">
    <property type="entry name" value="NAD_bind_Leu_Phe_Val_DH"/>
    <property type="match status" value="1"/>
</dbReference>
<dbReference type="PIRSF" id="PIRSF000188">
    <property type="entry name" value="Phe_leu_dh"/>
    <property type="match status" value="1"/>
</dbReference>
<dbReference type="PANTHER" id="PTHR42722">
    <property type="entry name" value="LEUCINE DEHYDROGENASE"/>
    <property type="match status" value="1"/>
</dbReference>
<dbReference type="GO" id="GO:0000166">
    <property type="term" value="F:nucleotide binding"/>
    <property type="evidence" value="ECO:0007669"/>
    <property type="project" value="UniProtKB-KW"/>
</dbReference>
<dbReference type="OrthoDB" id="9803297at2"/>
<proteinExistence type="inferred from homology"/>
<accession>A0A2K8NDU2</accession>
<evidence type="ECO:0000256" key="4">
    <source>
        <dbReference type="PIRSR" id="PIRSR000188-1"/>
    </source>
</evidence>
<protein>
    <submittedName>
        <fullName evidence="8">Leucine dehydrogenase</fullName>
    </submittedName>
</protein>
<feature type="binding site" evidence="5">
    <location>
        <begin position="180"/>
        <end position="185"/>
    </location>
    <ligand>
        <name>NAD(+)</name>
        <dbReference type="ChEBI" id="CHEBI:57540"/>
    </ligand>
</feature>
<dbReference type="InterPro" id="IPR046346">
    <property type="entry name" value="Aminoacid_DH-like_N_sf"/>
</dbReference>
<dbReference type="InterPro" id="IPR033524">
    <property type="entry name" value="Glu/Leu/Phe/Val_DH_AS"/>
</dbReference>
<dbReference type="PANTHER" id="PTHR42722:SF1">
    <property type="entry name" value="VALINE DEHYDROGENASE"/>
    <property type="match status" value="1"/>
</dbReference>
<evidence type="ECO:0000259" key="7">
    <source>
        <dbReference type="SMART" id="SM00839"/>
    </source>
</evidence>
<dbReference type="AlphaFoldDB" id="A0A2K8NDU2"/>
<comment type="similarity">
    <text evidence="1 6">Belongs to the Glu/Leu/Phe/Val dehydrogenases family.</text>
</comment>
<dbReference type="InterPro" id="IPR006095">
    <property type="entry name" value="Glu/Leu/Phe/Val/Trp_DH"/>
</dbReference>
<evidence type="ECO:0000256" key="5">
    <source>
        <dbReference type="PIRSR" id="PIRSR000188-2"/>
    </source>
</evidence>
<evidence type="ECO:0000256" key="2">
    <source>
        <dbReference type="ARBA" id="ARBA00023002"/>
    </source>
</evidence>
<name>A0A2K8NDU2_9BACL</name>
<keyword evidence="9" id="KW-1185">Reference proteome</keyword>
<keyword evidence="2 6" id="KW-0560">Oxidoreductase</keyword>
<dbReference type="Pfam" id="PF02812">
    <property type="entry name" value="ELFV_dehydrog_N"/>
    <property type="match status" value="1"/>
</dbReference>
<evidence type="ECO:0000313" key="8">
    <source>
        <dbReference type="EMBL" id="ATY86530.1"/>
    </source>
</evidence>
<feature type="active site" description="Proton donor/acceptor" evidence="4">
    <location>
        <position position="80"/>
    </location>
</feature>
<keyword evidence="5" id="KW-0547">Nucleotide-binding</keyword>
<dbReference type="GO" id="GO:0006520">
    <property type="term" value="P:amino acid metabolic process"/>
    <property type="evidence" value="ECO:0007669"/>
    <property type="project" value="InterPro"/>
</dbReference>
<dbReference type="SMART" id="SM00839">
    <property type="entry name" value="ELFV_dehydrog"/>
    <property type="match status" value="1"/>
</dbReference>
<dbReference type="GO" id="GO:0016639">
    <property type="term" value="F:oxidoreductase activity, acting on the CH-NH2 group of donors, NAD or NADP as acceptor"/>
    <property type="evidence" value="ECO:0007669"/>
    <property type="project" value="InterPro"/>
</dbReference>
<evidence type="ECO:0000313" key="9">
    <source>
        <dbReference type="Proteomes" id="UP000231932"/>
    </source>
</evidence>